<dbReference type="OrthoDB" id="27537at2759"/>
<dbReference type="PROSITE" id="PS50294">
    <property type="entry name" value="WD_REPEATS_REGION"/>
    <property type="match status" value="1"/>
</dbReference>
<name>A0A0L0FVY0_9EUKA</name>
<feature type="repeat" description="WD" evidence="6">
    <location>
        <begin position="55"/>
        <end position="96"/>
    </location>
</feature>
<dbReference type="GO" id="GO:0003682">
    <property type="term" value="F:chromatin binding"/>
    <property type="evidence" value="ECO:0007669"/>
    <property type="project" value="TreeGrafter"/>
</dbReference>
<dbReference type="GO" id="GO:0048188">
    <property type="term" value="C:Set1C/COMPASS complex"/>
    <property type="evidence" value="ECO:0007669"/>
    <property type="project" value="TreeGrafter"/>
</dbReference>
<dbReference type="eggNOG" id="KOG1446">
    <property type="taxonomic scope" value="Eukaryota"/>
</dbReference>
<dbReference type="AlphaFoldDB" id="A0A0L0FVY0"/>
<evidence type="ECO:0000256" key="2">
    <source>
        <dbReference type="ARBA" id="ARBA00005616"/>
    </source>
</evidence>
<evidence type="ECO:0000256" key="5">
    <source>
        <dbReference type="ARBA" id="ARBA00023242"/>
    </source>
</evidence>
<organism evidence="7 8">
    <name type="scientific">Sphaeroforma arctica JP610</name>
    <dbReference type="NCBI Taxonomy" id="667725"/>
    <lineage>
        <taxon>Eukaryota</taxon>
        <taxon>Ichthyosporea</taxon>
        <taxon>Ichthyophonida</taxon>
        <taxon>Sphaeroforma</taxon>
    </lineage>
</organism>
<feature type="non-terminal residue" evidence="7">
    <location>
        <position position="1"/>
    </location>
</feature>
<sequence>RALKLSNTKQYGASNIRFGHAENTVLHSSTRATADSDVGTIRYLSFHDNKYLRVFAGHTASVTSLEVAPNNDLFISASNDGTVRVWDMRTPDCVGMLEVPSGAAPVVAYDPTGVCFAVAIYPGLVKMYISKYADIAHKIPFFNCNVEEHLEGAHIIGMEFSIDGRLVLLTTSRSKIVIIDAFTGDYKASLNGFKNEISQTTASFSPDVRYVCCGSDEGFIHIWDWQTNTLVVSLEGHESICRTAKFNPKRLQLASAGEHLTLWLASDTLREYPSKSAA</sequence>
<keyword evidence="5" id="KW-0539">Nucleus</keyword>
<dbReference type="Proteomes" id="UP000054560">
    <property type="component" value="Unassembled WGS sequence"/>
</dbReference>
<comment type="similarity">
    <text evidence="2">Belongs to the WD repeat SWD2 family.</text>
</comment>
<gene>
    <name evidence="7" type="ORF">SARC_06937</name>
</gene>
<dbReference type="InterPro" id="IPR036322">
    <property type="entry name" value="WD40_repeat_dom_sf"/>
</dbReference>
<dbReference type="PANTHER" id="PTHR19861">
    <property type="entry name" value="WD40 REPEAT PROTEIN SWD2"/>
    <property type="match status" value="1"/>
</dbReference>
<dbReference type="PROSITE" id="PS50082">
    <property type="entry name" value="WD_REPEATS_2"/>
    <property type="match status" value="2"/>
</dbReference>
<dbReference type="InterPro" id="IPR015943">
    <property type="entry name" value="WD40/YVTN_repeat-like_dom_sf"/>
</dbReference>
<evidence type="ECO:0000256" key="6">
    <source>
        <dbReference type="PROSITE-ProRule" id="PRU00221"/>
    </source>
</evidence>
<dbReference type="EMBL" id="KQ242117">
    <property type="protein sequence ID" value="KNC80716.1"/>
    <property type="molecule type" value="Genomic_DNA"/>
</dbReference>
<feature type="repeat" description="WD" evidence="6">
    <location>
        <begin position="200"/>
        <end position="233"/>
    </location>
</feature>
<evidence type="ECO:0000313" key="8">
    <source>
        <dbReference type="Proteomes" id="UP000054560"/>
    </source>
</evidence>
<proteinExistence type="inferred from homology"/>
<dbReference type="InterPro" id="IPR037867">
    <property type="entry name" value="Swd2/WDR82"/>
</dbReference>
<evidence type="ECO:0000256" key="4">
    <source>
        <dbReference type="ARBA" id="ARBA00022737"/>
    </source>
</evidence>
<dbReference type="PANTHER" id="PTHR19861:SF0">
    <property type="entry name" value="WD REPEAT-CONTAINING PROTEIN 82"/>
    <property type="match status" value="1"/>
</dbReference>
<evidence type="ECO:0000313" key="7">
    <source>
        <dbReference type="EMBL" id="KNC80716.1"/>
    </source>
</evidence>
<keyword evidence="3 6" id="KW-0853">WD repeat</keyword>
<reference evidence="7 8" key="1">
    <citation type="submission" date="2011-02" db="EMBL/GenBank/DDBJ databases">
        <title>The Genome Sequence of Sphaeroforma arctica JP610.</title>
        <authorList>
            <consortium name="The Broad Institute Genome Sequencing Platform"/>
            <person name="Russ C."/>
            <person name="Cuomo C."/>
            <person name="Young S.K."/>
            <person name="Zeng Q."/>
            <person name="Gargeya S."/>
            <person name="Alvarado L."/>
            <person name="Berlin A."/>
            <person name="Chapman S.B."/>
            <person name="Chen Z."/>
            <person name="Freedman E."/>
            <person name="Gellesch M."/>
            <person name="Goldberg J."/>
            <person name="Griggs A."/>
            <person name="Gujja S."/>
            <person name="Heilman E."/>
            <person name="Heiman D."/>
            <person name="Howarth C."/>
            <person name="Mehta T."/>
            <person name="Neiman D."/>
            <person name="Pearson M."/>
            <person name="Roberts A."/>
            <person name="Saif S."/>
            <person name="Shea T."/>
            <person name="Shenoy N."/>
            <person name="Sisk P."/>
            <person name="Stolte C."/>
            <person name="Sykes S."/>
            <person name="White J."/>
            <person name="Yandava C."/>
            <person name="Burger G."/>
            <person name="Gray M.W."/>
            <person name="Holland P.W.H."/>
            <person name="King N."/>
            <person name="Lang F.B.F."/>
            <person name="Roger A.J."/>
            <person name="Ruiz-Trillo I."/>
            <person name="Haas B."/>
            <person name="Nusbaum C."/>
            <person name="Birren B."/>
        </authorList>
    </citation>
    <scope>NUCLEOTIDE SEQUENCE [LARGE SCALE GENOMIC DNA]</scope>
    <source>
        <strain evidence="7 8">JP610</strain>
    </source>
</reference>
<keyword evidence="8" id="KW-1185">Reference proteome</keyword>
<dbReference type="SMART" id="SM00320">
    <property type="entry name" value="WD40"/>
    <property type="match status" value="3"/>
</dbReference>
<comment type="subcellular location">
    <subcellularLocation>
        <location evidence="1">Nucleus</location>
    </subcellularLocation>
</comment>
<dbReference type="GO" id="GO:0016070">
    <property type="term" value="P:RNA metabolic process"/>
    <property type="evidence" value="ECO:0007669"/>
    <property type="project" value="UniProtKB-ARBA"/>
</dbReference>
<evidence type="ECO:0000256" key="3">
    <source>
        <dbReference type="ARBA" id="ARBA00022574"/>
    </source>
</evidence>
<evidence type="ECO:0000256" key="1">
    <source>
        <dbReference type="ARBA" id="ARBA00004123"/>
    </source>
</evidence>
<accession>A0A0L0FVY0</accession>
<dbReference type="Pfam" id="PF00400">
    <property type="entry name" value="WD40"/>
    <property type="match status" value="2"/>
</dbReference>
<keyword evidence="4" id="KW-0677">Repeat</keyword>
<dbReference type="SUPFAM" id="SSF50978">
    <property type="entry name" value="WD40 repeat-like"/>
    <property type="match status" value="1"/>
</dbReference>
<dbReference type="Gene3D" id="2.130.10.10">
    <property type="entry name" value="YVTN repeat-like/Quinoprotein amine dehydrogenase"/>
    <property type="match status" value="1"/>
</dbReference>
<dbReference type="STRING" id="667725.A0A0L0FVY0"/>
<protein>
    <submittedName>
        <fullName evidence="7">Uncharacterized protein</fullName>
    </submittedName>
</protein>
<dbReference type="GeneID" id="25907441"/>
<dbReference type="RefSeq" id="XP_014154618.1">
    <property type="nucleotide sequence ID" value="XM_014299143.1"/>
</dbReference>
<dbReference type="InterPro" id="IPR001680">
    <property type="entry name" value="WD40_rpt"/>
</dbReference>